<dbReference type="Proteomes" id="UP001221898">
    <property type="component" value="Unassembled WGS sequence"/>
</dbReference>
<proteinExistence type="predicted"/>
<keyword evidence="2" id="KW-1185">Reference proteome</keyword>
<evidence type="ECO:0000313" key="2">
    <source>
        <dbReference type="Proteomes" id="UP001221898"/>
    </source>
</evidence>
<evidence type="ECO:0000313" key="1">
    <source>
        <dbReference type="EMBL" id="KAJ8405788.1"/>
    </source>
</evidence>
<feature type="non-terminal residue" evidence="1">
    <location>
        <position position="239"/>
    </location>
</feature>
<dbReference type="AlphaFoldDB" id="A0AAD7SNP2"/>
<accession>A0AAD7SNP2</accession>
<name>A0AAD7SNP2_9TELE</name>
<dbReference type="PANTHER" id="PTHR33332">
    <property type="entry name" value="REVERSE TRANSCRIPTASE DOMAIN-CONTAINING PROTEIN"/>
    <property type="match status" value="1"/>
</dbReference>
<protein>
    <submittedName>
        <fullName evidence="1">Uncharacterized protein</fullName>
    </submittedName>
</protein>
<sequence>SCWRKCRCVQGCCLGAFPVALPVKSSDTLVTSSPCVKNLGVVMDNRLSLSKNIAAVSRACRFYRYNIRRIRPFLTTYSTQLLVQAMVLSRLDYCNLLLAGLLASAIRPLLLIQNAAARLVYNLPRHSHVTPLLTTLHWLPVIARIKFKTLVLAYQAVKGSAPTYLKIFKPYTPARPLRSATSGCLAPPPLRTCASRSRLLSVLAPQWWNDLPVEVRTAETLATFKRRLKTHLFRVHLSL</sequence>
<organism evidence="1 2">
    <name type="scientific">Aldrovandia affinis</name>
    <dbReference type="NCBI Taxonomy" id="143900"/>
    <lineage>
        <taxon>Eukaryota</taxon>
        <taxon>Metazoa</taxon>
        <taxon>Chordata</taxon>
        <taxon>Craniata</taxon>
        <taxon>Vertebrata</taxon>
        <taxon>Euteleostomi</taxon>
        <taxon>Actinopterygii</taxon>
        <taxon>Neopterygii</taxon>
        <taxon>Teleostei</taxon>
        <taxon>Notacanthiformes</taxon>
        <taxon>Halosauridae</taxon>
        <taxon>Aldrovandia</taxon>
    </lineage>
</organism>
<dbReference type="EMBL" id="JAINUG010000046">
    <property type="protein sequence ID" value="KAJ8405788.1"/>
    <property type="molecule type" value="Genomic_DNA"/>
</dbReference>
<comment type="caution">
    <text evidence="1">The sequence shown here is derived from an EMBL/GenBank/DDBJ whole genome shotgun (WGS) entry which is preliminary data.</text>
</comment>
<gene>
    <name evidence="1" type="ORF">AAFF_G00312250</name>
</gene>
<reference evidence="1" key="1">
    <citation type="journal article" date="2023" name="Science">
        <title>Genome structures resolve the early diversification of teleost fishes.</title>
        <authorList>
            <person name="Parey E."/>
            <person name="Louis A."/>
            <person name="Montfort J."/>
            <person name="Bouchez O."/>
            <person name="Roques C."/>
            <person name="Iampietro C."/>
            <person name="Lluch J."/>
            <person name="Castinel A."/>
            <person name="Donnadieu C."/>
            <person name="Desvignes T."/>
            <person name="Floi Bucao C."/>
            <person name="Jouanno E."/>
            <person name="Wen M."/>
            <person name="Mejri S."/>
            <person name="Dirks R."/>
            <person name="Jansen H."/>
            <person name="Henkel C."/>
            <person name="Chen W.J."/>
            <person name="Zahm M."/>
            <person name="Cabau C."/>
            <person name="Klopp C."/>
            <person name="Thompson A.W."/>
            <person name="Robinson-Rechavi M."/>
            <person name="Braasch I."/>
            <person name="Lecointre G."/>
            <person name="Bobe J."/>
            <person name="Postlethwait J.H."/>
            <person name="Berthelot C."/>
            <person name="Roest Crollius H."/>
            <person name="Guiguen Y."/>
        </authorList>
    </citation>
    <scope>NUCLEOTIDE SEQUENCE</scope>
    <source>
        <strain evidence="1">NC1722</strain>
    </source>
</reference>